<feature type="transmembrane region" description="Helical" evidence="1">
    <location>
        <begin position="6"/>
        <end position="25"/>
    </location>
</feature>
<name>A0ABT3BDA3_9RHOB</name>
<feature type="transmembrane region" description="Helical" evidence="1">
    <location>
        <begin position="68"/>
        <end position="87"/>
    </location>
</feature>
<evidence type="ECO:0008006" key="4">
    <source>
        <dbReference type="Google" id="ProtNLM"/>
    </source>
</evidence>
<dbReference type="InterPro" id="IPR037185">
    <property type="entry name" value="EmrE-like"/>
</dbReference>
<dbReference type="Gene3D" id="1.10.3730.20">
    <property type="match status" value="1"/>
</dbReference>
<protein>
    <recommendedName>
        <fullName evidence="4">EamA domain-containing protein</fullName>
    </recommendedName>
</protein>
<dbReference type="SUPFAM" id="SSF103481">
    <property type="entry name" value="Multidrug resistance efflux transporter EmrE"/>
    <property type="match status" value="1"/>
</dbReference>
<keyword evidence="1" id="KW-1133">Transmembrane helix</keyword>
<dbReference type="Proteomes" id="UP001208690">
    <property type="component" value="Unassembled WGS sequence"/>
</dbReference>
<keyword evidence="1" id="KW-0812">Transmembrane</keyword>
<organism evidence="2 3">
    <name type="scientific">Roseobacter sinensis</name>
    <dbReference type="NCBI Taxonomy" id="2931391"/>
    <lineage>
        <taxon>Bacteria</taxon>
        <taxon>Pseudomonadati</taxon>
        <taxon>Pseudomonadota</taxon>
        <taxon>Alphaproteobacteria</taxon>
        <taxon>Rhodobacterales</taxon>
        <taxon>Roseobacteraceae</taxon>
        <taxon>Roseobacter</taxon>
    </lineage>
</organism>
<evidence type="ECO:0000313" key="3">
    <source>
        <dbReference type="Proteomes" id="UP001208690"/>
    </source>
</evidence>
<comment type="caution">
    <text evidence="2">The sequence shown here is derived from an EMBL/GenBank/DDBJ whole genome shotgun (WGS) entry which is preliminary data.</text>
</comment>
<dbReference type="EMBL" id="JALIEB010000004">
    <property type="protein sequence ID" value="MCV3271532.1"/>
    <property type="molecule type" value="Genomic_DNA"/>
</dbReference>
<accession>A0ABT3BDA3</accession>
<sequence>MTQFAFGYAFALFTALIVIIGDFAIKTAADAGHTITSTYVAIGVALYGVSALFWFYAMQHVTLAQAGVAYSMLTLVALAVIGAVWFGEALHAREYAGLSCALLSMVLMSRLA</sequence>
<keyword evidence="1" id="KW-0472">Membrane</keyword>
<evidence type="ECO:0000256" key="1">
    <source>
        <dbReference type="SAM" id="Phobius"/>
    </source>
</evidence>
<feature type="transmembrane region" description="Helical" evidence="1">
    <location>
        <begin position="37"/>
        <end position="56"/>
    </location>
</feature>
<proteinExistence type="predicted"/>
<keyword evidence="3" id="KW-1185">Reference proteome</keyword>
<dbReference type="RefSeq" id="WP_263843849.1">
    <property type="nucleotide sequence ID" value="NZ_JALIEB010000004.1"/>
</dbReference>
<gene>
    <name evidence="2" type="ORF">MUB52_08835</name>
</gene>
<evidence type="ECO:0000313" key="2">
    <source>
        <dbReference type="EMBL" id="MCV3271532.1"/>
    </source>
</evidence>
<reference evidence="2 3" key="1">
    <citation type="submission" date="2022-04" db="EMBL/GenBank/DDBJ databases">
        <title>Roseobacter sp. WL0113 is a bacterium isolated from neritic sediment.</title>
        <authorList>
            <person name="Wang L."/>
            <person name="He W."/>
            <person name="Zhang D.-F."/>
        </authorList>
    </citation>
    <scope>NUCLEOTIDE SEQUENCE [LARGE SCALE GENOMIC DNA]</scope>
    <source>
        <strain evidence="2 3">WL0113</strain>
    </source>
</reference>